<organism evidence="2 3">
    <name type="scientific">Brachionus plicatilis</name>
    <name type="common">Marine rotifer</name>
    <name type="synonym">Brachionus muelleri</name>
    <dbReference type="NCBI Taxonomy" id="10195"/>
    <lineage>
        <taxon>Eukaryota</taxon>
        <taxon>Metazoa</taxon>
        <taxon>Spiralia</taxon>
        <taxon>Gnathifera</taxon>
        <taxon>Rotifera</taxon>
        <taxon>Eurotatoria</taxon>
        <taxon>Monogononta</taxon>
        <taxon>Pseudotrocha</taxon>
        <taxon>Ploima</taxon>
        <taxon>Brachionidae</taxon>
        <taxon>Brachionus</taxon>
    </lineage>
</organism>
<protein>
    <submittedName>
        <fullName evidence="2">Uncharacterized protein</fullName>
    </submittedName>
</protein>
<sequence length="67" mass="8132">MQHHSQDPGYSASPQPEIRFWRMQHNLICTKNYTPKSHLKLYILMLSKIIMYFWGLAYYVISWSHIM</sequence>
<evidence type="ECO:0000256" key="1">
    <source>
        <dbReference type="SAM" id="Phobius"/>
    </source>
</evidence>
<feature type="transmembrane region" description="Helical" evidence="1">
    <location>
        <begin position="41"/>
        <end position="61"/>
    </location>
</feature>
<accession>A0A3M7RZ23</accession>
<keyword evidence="1" id="KW-0812">Transmembrane</keyword>
<proteinExistence type="predicted"/>
<keyword evidence="3" id="KW-1185">Reference proteome</keyword>
<keyword evidence="1" id="KW-0472">Membrane</keyword>
<dbReference type="Proteomes" id="UP000276133">
    <property type="component" value="Unassembled WGS sequence"/>
</dbReference>
<dbReference type="EMBL" id="REGN01002338">
    <property type="protein sequence ID" value="RNA28811.1"/>
    <property type="molecule type" value="Genomic_DNA"/>
</dbReference>
<comment type="caution">
    <text evidence="2">The sequence shown here is derived from an EMBL/GenBank/DDBJ whole genome shotgun (WGS) entry which is preliminary data.</text>
</comment>
<name>A0A3M7RZ23_BRAPC</name>
<keyword evidence="1" id="KW-1133">Transmembrane helix</keyword>
<evidence type="ECO:0000313" key="3">
    <source>
        <dbReference type="Proteomes" id="UP000276133"/>
    </source>
</evidence>
<dbReference type="AlphaFoldDB" id="A0A3M7RZ23"/>
<evidence type="ECO:0000313" key="2">
    <source>
        <dbReference type="EMBL" id="RNA28811.1"/>
    </source>
</evidence>
<gene>
    <name evidence="2" type="ORF">BpHYR1_016462</name>
</gene>
<reference evidence="2 3" key="1">
    <citation type="journal article" date="2018" name="Sci. Rep.">
        <title>Genomic signatures of local adaptation to the degree of environmental predictability in rotifers.</title>
        <authorList>
            <person name="Franch-Gras L."/>
            <person name="Hahn C."/>
            <person name="Garcia-Roger E.M."/>
            <person name="Carmona M.J."/>
            <person name="Serra M."/>
            <person name="Gomez A."/>
        </authorList>
    </citation>
    <scope>NUCLEOTIDE SEQUENCE [LARGE SCALE GENOMIC DNA]</scope>
    <source>
        <strain evidence="2">HYR1</strain>
    </source>
</reference>